<dbReference type="AlphaFoldDB" id="A0A4E0RKS0"/>
<keyword evidence="1" id="KW-1133">Transmembrane helix</keyword>
<dbReference type="EMBL" id="JXXN02000722">
    <property type="protein sequence ID" value="THD26494.1"/>
    <property type="molecule type" value="Genomic_DNA"/>
</dbReference>
<evidence type="ECO:0000259" key="2">
    <source>
        <dbReference type="PROSITE" id="PS00022"/>
    </source>
</evidence>
<feature type="domain" description="EGF-like" evidence="2 3">
    <location>
        <begin position="69"/>
        <end position="80"/>
    </location>
</feature>
<keyword evidence="1" id="KW-0812">Transmembrane</keyword>
<organism evidence="4 5">
    <name type="scientific">Fasciola hepatica</name>
    <name type="common">Liver fluke</name>
    <dbReference type="NCBI Taxonomy" id="6192"/>
    <lineage>
        <taxon>Eukaryota</taxon>
        <taxon>Metazoa</taxon>
        <taxon>Spiralia</taxon>
        <taxon>Lophotrochozoa</taxon>
        <taxon>Platyhelminthes</taxon>
        <taxon>Trematoda</taxon>
        <taxon>Digenea</taxon>
        <taxon>Plagiorchiida</taxon>
        <taxon>Echinostomata</taxon>
        <taxon>Echinostomatoidea</taxon>
        <taxon>Fasciolidae</taxon>
        <taxon>Fasciola</taxon>
    </lineage>
</organism>
<name>A0A4E0RKS0_FASHE</name>
<protein>
    <recommendedName>
        <fullName evidence="2 3">EGF-like domain-containing protein</fullName>
    </recommendedName>
</protein>
<proteinExistence type="predicted"/>
<evidence type="ECO:0000256" key="1">
    <source>
        <dbReference type="SAM" id="Phobius"/>
    </source>
</evidence>
<dbReference type="SUPFAM" id="SSF57196">
    <property type="entry name" value="EGF/Laminin"/>
    <property type="match status" value="1"/>
</dbReference>
<gene>
    <name evidence="4" type="ORF">D915_002695</name>
</gene>
<evidence type="ECO:0000313" key="5">
    <source>
        <dbReference type="Proteomes" id="UP000230066"/>
    </source>
</evidence>
<sequence length="141" mass="16568">MSTYWIPLFICYCLTITPFILDAQAIFAPRSANGEYSLRLQYLVRQCMPLCANDGQLYVPDRLWKKCRCVCPRGYAGIACERRVEERKRSYQTQITGEILEPPKLNSANVQLYPDEAVFTNEYRQWNKHFQNHIPSENEDH</sequence>
<comment type="caution">
    <text evidence="4">The sequence shown here is derived from an EMBL/GenBank/DDBJ whole genome shotgun (WGS) entry which is preliminary data.</text>
</comment>
<keyword evidence="1" id="KW-0472">Membrane</keyword>
<keyword evidence="5" id="KW-1185">Reference proteome</keyword>
<reference evidence="4" key="1">
    <citation type="submission" date="2019-03" db="EMBL/GenBank/DDBJ databases">
        <title>Improved annotation for the trematode Fasciola hepatica.</title>
        <authorList>
            <person name="Choi Y.-J."/>
            <person name="Martin J."/>
            <person name="Mitreva M."/>
        </authorList>
    </citation>
    <scope>NUCLEOTIDE SEQUENCE [LARGE SCALE GENOMIC DNA]</scope>
</reference>
<evidence type="ECO:0000259" key="3">
    <source>
        <dbReference type="PROSITE" id="PS01186"/>
    </source>
</evidence>
<feature type="transmembrane region" description="Helical" evidence="1">
    <location>
        <begin position="6"/>
        <end position="27"/>
    </location>
</feature>
<evidence type="ECO:0000313" key="4">
    <source>
        <dbReference type="EMBL" id="THD26494.1"/>
    </source>
</evidence>
<accession>A0A4E0RKS0</accession>
<dbReference type="PROSITE" id="PS01186">
    <property type="entry name" value="EGF_2"/>
    <property type="match status" value="1"/>
</dbReference>
<dbReference type="Proteomes" id="UP000230066">
    <property type="component" value="Unassembled WGS sequence"/>
</dbReference>
<dbReference type="PROSITE" id="PS00022">
    <property type="entry name" value="EGF_1"/>
    <property type="match status" value="1"/>
</dbReference>
<dbReference type="InterPro" id="IPR000742">
    <property type="entry name" value="EGF"/>
</dbReference>